<dbReference type="InterPro" id="IPR037278">
    <property type="entry name" value="ARFGAP/RecO"/>
</dbReference>
<evidence type="ECO:0000313" key="9">
    <source>
        <dbReference type="Proteomes" id="UP000185944"/>
    </source>
</evidence>
<proteinExistence type="predicted"/>
<dbReference type="OrthoDB" id="10266696at2759"/>
<comment type="caution">
    <text evidence="8">The sequence shown here is derived from an EMBL/GenBank/DDBJ whole genome shotgun (WGS) entry which is preliminary data.</text>
</comment>
<evidence type="ECO:0000256" key="1">
    <source>
        <dbReference type="ARBA" id="ARBA00022468"/>
    </source>
</evidence>
<keyword evidence="3 5" id="KW-0863">Zinc-finger</keyword>
<dbReference type="GO" id="GO:0048205">
    <property type="term" value="P:COPI coating of Golgi vesicle"/>
    <property type="evidence" value="ECO:0007669"/>
    <property type="project" value="TreeGrafter"/>
</dbReference>
<gene>
    <name evidence="8" type="ORF">NEDG_01418</name>
</gene>
<accession>A0A177EBM6</accession>
<feature type="compositionally biased region" description="Acidic residues" evidence="6">
    <location>
        <begin position="138"/>
        <end position="151"/>
    </location>
</feature>
<dbReference type="InterPro" id="IPR001164">
    <property type="entry name" value="ArfGAP_dom"/>
</dbReference>
<dbReference type="PANTHER" id="PTHR45686">
    <property type="entry name" value="ADP-RIBOSYLATION FACTOR GTPASE ACTIVATING PROTEIN 3, ISOFORM H-RELATED"/>
    <property type="match status" value="1"/>
</dbReference>
<dbReference type="PRINTS" id="PR00405">
    <property type="entry name" value="REVINTRACTNG"/>
</dbReference>
<feature type="region of interest" description="Disordered" evidence="6">
    <location>
        <begin position="110"/>
        <end position="236"/>
    </location>
</feature>
<feature type="compositionally biased region" description="Polar residues" evidence="6">
    <location>
        <begin position="117"/>
        <end position="127"/>
    </location>
</feature>
<dbReference type="InterPro" id="IPR038508">
    <property type="entry name" value="ArfGAP_dom_sf"/>
</dbReference>
<dbReference type="Pfam" id="PF01412">
    <property type="entry name" value="ArfGap"/>
    <property type="match status" value="1"/>
</dbReference>
<dbReference type="AlphaFoldDB" id="A0A177EBM6"/>
<feature type="compositionally biased region" description="Basic and acidic residues" evidence="6">
    <location>
        <begin position="218"/>
        <end position="228"/>
    </location>
</feature>
<dbReference type="GeneID" id="93647768"/>
<dbReference type="EMBL" id="LTDL01000041">
    <property type="protein sequence ID" value="OAG29345.1"/>
    <property type="molecule type" value="Genomic_DNA"/>
</dbReference>
<dbReference type="PANTHER" id="PTHR45686:SF4">
    <property type="entry name" value="ADP-RIBOSYLATION FACTOR GTPASE ACTIVATING PROTEIN 3, ISOFORM H"/>
    <property type="match status" value="1"/>
</dbReference>
<feature type="domain" description="Arf-GAP" evidence="7">
    <location>
        <begin position="1"/>
        <end position="82"/>
    </location>
</feature>
<dbReference type="GO" id="GO:0005096">
    <property type="term" value="F:GTPase activator activity"/>
    <property type="evidence" value="ECO:0007669"/>
    <property type="project" value="UniProtKB-KW"/>
</dbReference>
<feature type="compositionally biased region" description="Basic and acidic residues" evidence="6">
    <location>
        <begin position="172"/>
        <end position="184"/>
    </location>
</feature>
<dbReference type="STRING" id="1805483.A0A177EBM6"/>
<dbReference type="VEuPathDB" id="MicrosporidiaDB:NEDG_01418"/>
<reference evidence="8 9" key="1">
    <citation type="submission" date="2016-02" db="EMBL/GenBank/DDBJ databases">
        <title>Discovery of a natural microsporidian pathogen with a broad tissue tropism in Caenorhabditis elegans.</title>
        <authorList>
            <person name="Luallen R.J."/>
            <person name="Reinke A.W."/>
            <person name="Tong L."/>
            <person name="Botts M.R."/>
            <person name="Felix M.-A."/>
            <person name="Troemel E.R."/>
        </authorList>
    </citation>
    <scope>NUCLEOTIDE SEQUENCE [LARGE SCALE GENOMIC DNA]</scope>
    <source>
        <strain evidence="8 9">JUm2807</strain>
    </source>
</reference>
<evidence type="ECO:0000256" key="3">
    <source>
        <dbReference type="ARBA" id="ARBA00022771"/>
    </source>
</evidence>
<evidence type="ECO:0000313" key="8">
    <source>
        <dbReference type="EMBL" id="OAG29345.1"/>
    </source>
</evidence>
<evidence type="ECO:0000256" key="5">
    <source>
        <dbReference type="PROSITE-ProRule" id="PRU00288"/>
    </source>
</evidence>
<evidence type="ECO:0000256" key="2">
    <source>
        <dbReference type="ARBA" id="ARBA00022723"/>
    </source>
</evidence>
<dbReference type="Proteomes" id="UP000185944">
    <property type="component" value="Unassembled WGS sequence"/>
</dbReference>
<evidence type="ECO:0000256" key="4">
    <source>
        <dbReference type="ARBA" id="ARBA00022833"/>
    </source>
</evidence>
<evidence type="ECO:0000259" key="7">
    <source>
        <dbReference type="PROSITE" id="PS50115"/>
    </source>
</evidence>
<dbReference type="RefSeq" id="XP_067544024.1">
    <property type="nucleotide sequence ID" value="XM_067688836.1"/>
</dbReference>
<dbReference type="SUPFAM" id="SSF57863">
    <property type="entry name" value="ArfGap/RecO-like zinc finger"/>
    <property type="match status" value="1"/>
</dbReference>
<name>A0A177EBM6_9MICR</name>
<dbReference type="PROSITE" id="PS50115">
    <property type="entry name" value="ARFGAP"/>
    <property type="match status" value="1"/>
</dbReference>
<dbReference type="GO" id="GO:0008270">
    <property type="term" value="F:zinc ion binding"/>
    <property type="evidence" value="ECO:0007669"/>
    <property type="project" value="UniProtKB-KW"/>
</dbReference>
<protein>
    <recommendedName>
        <fullName evidence="7">Arf-GAP domain-containing protein</fullName>
    </recommendedName>
</protein>
<organism evidence="8 9">
    <name type="scientific">Nematocida displodere</name>
    <dbReference type="NCBI Taxonomy" id="1805483"/>
    <lineage>
        <taxon>Eukaryota</taxon>
        <taxon>Fungi</taxon>
        <taxon>Fungi incertae sedis</taxon>
        <taxon>Microsporidia</taxon>
        <taxon>Nematocida</taxon>
    </lineage>
</organism>
<evidence type="ECO:0000256" key="6">
    <source>
        <dbReference type="SAM" id="MobiDB-lite"/>
    </source>
</evidence>
<keyword evidence="4" id="KW-0862">Zinc</keyword>
<dbReference type="GO" id="GO:0000139">
    <property type="term" value="C:Golgi membrane"/>
    <property type="evidence" value="ECO:0007669"/>
    <property type="project" value="GOC"/>
</dbReference>
<dbReference type="SMART" id="SM00105">
    <property type="entry name" value="ArfGap"/>
    <property type="match status" value="1"/>
</dbReference>
<sequence>MDDCISNRGGNKTCIICSGRNPTWGCFPFGILCCTKCAGSFRSLDTSLCKVQSLLLDAVSEDFLSLFRRGGNALFLSWFEKKNRNKELTPEYFQTPEAQTYAQLLSQGKLEEPAKQRPTTTAQPNTRLKSKLALAQESESDSETGSEEESAESASSDTRNARNARNTSSASKESKESKDLKNQAEESEASFQPKRAIRRVPGKISTGEGSARLGMFKNVEKEEKEALHKKTASLGSEAYTPTREIVRGEGFMGSADIPEQTVSDKIKQSIEKGKKSFSAYLKNIRK</sequence>
<dbReference type="Gene3D" id="1.10.220.150">
    <property type="entry name" value="Arf GTPase activating protein"/>
    <property type="match status" value="1"/>
</dbReference>
<keyword evidence="2" id="KW-0479">Metal-binding</keyword>
<keyword evidence="1" id="KW-0343">GTPase activation</keyword>
<keyword evidence="9" id="KW-1185">Reference proteome</keyword>